<gene>
    <name evidence="1" type="ORF">NDU88_011550</name>
</gene>
<dbReference type="EMBL" id="JANPWB010000009">
    <property type="protein sequence ID" value="KAJ1158877.1"/>
    <property type="molecule type" value="Genomic_DNA"/>
</dbReference>
<protein>
    <submittedName>
        <fullName evidence="1">Uncharacterized protein</fullName>
    </submittedName>
</protein>
<dbReference type="AlphaFoldDB" id="A0AAV7S2L3"/>
<dbReference type="Proteomes" id="UP001066276">
    <property type="component" value="Chromosome 5"/>
</dbReference>
<keyword evidence="2" id="KW-1185">Reference proteome</keyword>
<comment type="caution">
    <text evidence="1">The sequence shown here is derived from an EMBL/GenBank/DDBJ whole genome shotgun (WGS) entry which is preliminary data.</text>
</comment>
<evidence type="ECO:0000313" key="2">
    <source>
        <dbReference type="Proteomes" id="UP001066276"/>
    </source>
</evidence>
<organism evidence="1 2">
    <name type="scientific">Pleurodeles waltl</name>
    <name type="common">Iberian ribbed newt</name>
    <dbReference type="NCBI Taxonomy" id="8319"/>
    <lineage>
        <taxon>Eukaryota</taxon>
        <taxon>Metazoa</taxon>
        <taxon>Chordata</taxon>
        <taxon>Craniata</taxon>
        <taxon>Vertebrata</taxon>
        <taxon>Euteleostomi</taxon>
        <taxon>Amphibia</taxon>
        <taxon>Batrachia</taxon>
        <taxon>Caudata</taxon>
        <taxon>Salamandroidea</taxon>
        <taxon>Salamandridae</taxon>
        <taxon>Pleurodelinae</taxon>
        <taxon>Pleurodeles</taxon>
    </lineage>
</organism>
<name>A0AAV7S2L3_PLEWA</name>
<accession>A0AAV7S2L3</accession>
<proteinExistence type="predicted"/>
<evidence type="ECO:0000313" key="1">
    <source>
        <dbReference type="EMBL" id="KAJ1158877.1"/>
    </source>
</evidence>
<reference evidence="1" key="1">
    <citation type="journal article" date="2022" name="bioRxiv">
        <title>Sequencing and chromosome-scale assembly of the giantPleurodeles waltlgenome.</title>
        <authorList>
            <person name="Brown T."/>
            <person name="Elewa A."/>
            <person name="Iarovenko S."/>
            <person name="Subramanian E."/>
            <person name="Araus A.J."/>
            <person name="Petzold A."/>
            <person name="Susuki M."/>
            <person name="Suzuki K.-i.T."/>
            <person name="Hayashi T."/>
            <person name="Toyoda A."/>
            <person name="Oliveira C."/>
            <person name="Osipova E."/>
            <person name="Leigh N.D."/>
            <person name="Simon A."/>
            <person name="Yun M.H."/>
        </authorList>
    </citation>
    <scope>NUCLEOTIDE SEQUENCE</scope>
    <source>
        <strain evidence="1">20211129_DDA</strain>
        <tissue evidence="1">Liver</tissue>
    </source>
</reference>
<sequence length="83" mass="8662">MCPLGVLAVQPETKQPRQANPAHFKVLSELRGQVIANSRHVEAAAQRLPGYVAGETALATAGPGQQFGAEDLGGALLITRCNV</sequence>